<evidence type="ECO:0000259" key="6">
    <source>
        <dbReference type="SMART" id="SM01332"/>
    </source>
</evidence>
<evidence type="ECO:0000259" key="5">
    <source>
        <dbReference type="SMART" id="SM00385"/>
    </source>
</evidence>
<dbReference type="InterPro" id="IPR013763">
    <property type="entry name" value="Cyclin-like_dom"/>
</dbReference>
<dbReference type="SMART" id="SM01332">
    <property type="entry name" value="Cyclin_C"/>
    <property type="match status" value="1"/>
</dbReference>
<accession>A0AAD3NRN2</accession>
<name>A0AAD3NRN2_CRYJA</name>
<proteinExistence type="inferred from homology"/>
<dbReference type="InterPro" id="IPR004367">
    <property type="entry name" value="Cyclin_C-dom"/>
</dbReference>
<dbReference type="EMBL" id="BSEH01000552">
    <property type="protein sequence ID" value="GLJ58812.1"/>
    <property type="molecule type" value="Genomic_DNA"/>
</dbReference>
<dbReference type="GO" id="GO:0051301">
    <property type="term" value="P:cell division"/>
    <property type="evidence" value="ECO:0007669"/>
    <property type="project" value="UniProtKB-KW"/>
</dbReference>
<reference evidence="7" key="1">
    <citation type="submission" date="2022-12" db="EMBL/GenBank/DDBJ databases">
        <title>Chromosome-Level Genome Assembly of Japanese Cedar (Cryptomeriajaponica D. Don).</title>
        <authorList>
            <person name="Fujino T."/>
            <person name="Yamaguchi K."/>
            <person name="Yokoyama T."/>
            <person name="Hamanaka T."/>
            <person name="Harazono Y."/>
            <person name="Kamada H."/>
            <person name="Kobayashi W."/>
            <person name="Ujino-Ihara T."/>
            <person name="Uchiyama K."/>
            <person name="Matsumoto A."/>
            <person name="Izuno A."/>
            <person name="Tsumura Y."/>
            <person name="Toyoda A."/>
            <person name="Shigenobu S."/>
            <person name="Moriguchi Y."/>
            <person name="Ueno S."/>
            <person name="Kasahara M."/>
        </authorList>
    </citation>
    <scope>NUCLEOTIDE SEQUENCE</scope>
</reference>
<evidence type="ECO:0000256" key="2">
    <source>
        <dbReference type="ARBA" id="ARBA00023127"/>
    </source>
</evidence>
<keyword evidence="9" id="KW-1185">Reference proteome</keyword>
<dbReference type="AlphaFoldDB" id="A0AAD3NRN2"/>
<comment type="similarity">
    <text evidence="4">Belongs to the cyclin family.</text>
</comment>
<evidence type="ECO:0000256" key="3">
    <source>
        <dbReference type="ARBA" id="ARBA00023306"/>
    </source>
</evidence>
<dbReference type="Gene3D" id="1.10.472.10">
    <property type="entry name" value="Cyclin-like"/>
    <property type="match status" value="2"/>
</dbReference>
<dbReference type="InterPro" id="IPR036915">
    <property type="entry name" value="Cyclin-like_sf"/>
</dbReference>
<dbReference type="Pfam" id="PF02984">
    <property type="entry name" value="Cyclin_C"/>
    <property type="match status" value="1"/>
</dbReference>
<dbReference type="EMBL" id="BSEH01000461">
    <property type="protein sequence ID" value="GLJ58624.1"/>
    <property type="molecule type" value="Genomic_DNA"/>
</dbReference>
<dbReference type="Proteomes" id="UP001234787">
    <property type="component" value="Unassembled WGS sequence"/>
</dbReference>
<dbReference type="SUPFAM" id="SSF47954">
    <property type="entry name" value="Cyclin-like"/>
    <property type="match status" value="2"/>
</dbReference>
<feature type="domain" description="Cyclin-like" evidence="5">
    <location>
        <begin position="53"/>
        <end position="135"/>
    </location>
</feature>
<organism evidence="7 9">
    <name type="scientific">Cryptomeria japonica</name>
    <name type="common">Japanese cedar</name>
    <name type="synonym">Cupressus japonica</name>
    <dbReference type="NCBI Taxonomy" id="3369"/>
    <lineage>
        <taxon>Eukaryota</taxon>
        <taxon>Viridiplantae</taxon>
        <taxon>Streptophyta</taxon>
        <taxon>Embryophyta</taxon>
        <taxon>Tracheophyta</taxon>
        <taxon>Spermatophyta</taxon>
        <taxon>Pinopsida</taxon>
        <taxon>Pinidae</taxon>
        <taxon>Conifers II</taxon>
        <taxon>Cupressales</taxon>
        <taxon>Cupressaceae</taxon>
        <taxon>Cryptomeria</taxon>
    </lineage>
</organism>
<dbReference type="InterPro" id="IPR039361">
    <property type="entry name" value="Cyclin"/>
</dbReference>
<comment type="caution">
    <text evidence="7">The sequence shown here is derived from an EMBL/GenBank/DDBJ whole genome shotgun (WGS) entry which is preliminary data.</text>
</comment>
<evidence type="ECO:0000313" key="7">
    <source>
        <dbReference type="EMBL" id="GLJ58624.1"/>
    </source>
</evidence>
<evidence type="ECO:0000256" key="4">
    <source>
        <dbReference type="RuleBase" id="RU000383"/>
    </source>
</evidence>
<keyword evidence="3" id="KW-0131">Cell cycle</keyword>
<keyword evidence="1" id="KW-0132">Cell division</keyword>
<dbReference type="Pfam" id="PF00134">
    <property type="entry name" value="Cyclin_N"/>
    <property type="match status" value="1"/>
</dbReference>
<dbReference type="SMART" id="SM00385">
    <property type="entry name" value="CYCLIN"/>
    <property type="match status" value="1"/>
</dbReference>
<evidence type="ECO:0000313" key="9">
    <source>
        <dbReference type="Proteomes" id="UP001234787"/>
    </source>
</evidence>
<gene>
    <name evidence="7" type="ORF">SUGI_1464520</name>
    <name evidence="8" type="ORF">SUGI_1479030</name>
</gene>
<dbReference type="PANTHER" id="PTHR10177">
    <property type="entry name" value="CYCLINS"/>
    <property type="match status" value="1"/>
</dbReference>
<protein>
    <submittedName>
        <fullName evidence="7">Uncharacterized protein</fullName>
    </submittedName>
</protein>
<keyword evidence="2 4" id="KW-0195">Cyclin</keyword>
<dbReference type="InterPro" id="IPR006671">
    <property type="entry name" value="Cyclin_N"/>
</dbReference>
<sequence length="144" mass="16906">MLLVTKYEKIYAPIVEDFVLVSDNAYRKSDILQMEKSIFNTLQNNITVPTPYLFMKRFLKVAGFEKDLEMVSLFLMELCQVEYIMLKYLPSMLATATMYTSLCILRTAPSWSRTMECHTTYTEENLIECAKLMTRFHQNNVQNL</sequence>
<evidence type="ECO:0000256" key="1">
    <source>
        <dbReference type="ARBA" id="ARBA00022618"/>
    </source>
</evidence>
<feature type="domain" description="Cyclin C-terminal" evidence="6">
    <location>
        <begin position="49"/>
        <end position="144"/>
    </location>
</feature>
<evidence type="ECO:0000313" key="8">
    <source>
        <dbReference type="EMBL" id="GLJ58812.1"/>
    </source>
</evidence>